<organism evidence="2 3">
    <name type="scientific">Kitasatospora setae (strain ATCC 33774 / DSM 43861 / JCM 3304 / KCC A-0304 / NBRC 14216 / KM-6054)</name>
    <name type="common">Streptomyces setae</name>
    <dbReference type="NCBI Taxonomy" id="452652"/>
    <lineage>
        <taxon>Bacteria</taxon>
        <taxon>Bacillati</taxon>
        <taxon>Actinomycetota</taxon>
        <taxon>Actinomycetes</taxon>
        <taxon>Kitasatosporales</taxon>
        <taxon>Streptomycetaceae</taxon>
        <taxon>Kitasatospora</taxon>
    </lineage>
</organism>
<feature type="chain" id="PRO_5003186732" description="Ig-like domain-containing protein" evidence="1">
    <location>
        <begin position="31"/>
        <end position="174"/>
    </location>
</feature>
<keyword evidence="1" id="KW-0732">Signal</keyword>
<sequence>MKHPRVLASTLAGALLGLAVPLLAPAAAQAATLNACTGTEIATYSPAMQVTAGSTTVTANGTLSCTGDSTHPSASVSFHGSGSLSCLTGGTTAGTGELHWTGTGTTTSHFTFSLALGARPTGEEVLVATGAVTSGDYNGSPITFTFTLLAGDPTACLTTGISSDAGPLTAVIGA</sequence>
<dbReference type="PATRIC" id="fig|452652.3.peg.7568"/>
<dbReference type="eggNOG" id="ENOG5033H49">
    <property type="taxonomic scope" value="Bacteria"/>
</dbReference>
<proteinExistence type="predicted"/>
<gene>
    <name evidence="2" type="ordered locus">KSE_75220</name>
</gene>
<accession>E4NJX8</accession>
<evidence type="ECO:0000313" key="2">
    <source>
        <dbReference type="EMBL" id="BAJ33276.1"/>
    </source>
</evidence>
<feature type="signal peptide" evidence="1">
    <location>
        <begin position="1"/>
        <end position="30"/>
    </location>
</feature>
<evidence type="ECO:0000256" key="1">
    <source>
        <dbReference type="SAM" id="SignalP"/>
    </source>
</evidence>
<evidence type="ECO:0008006" key="4">
    <source>
        <dbReference type="Google" id="ProtNLM"/>
    </source>
</evidence>
<evidence type="ECO:0000313" key="3">
    <source>
        <dbReference type="Proteomes" id="UP000007076"/>
    </source>
</evidence>
<name>E4NJX8_KITSK</name>
<dbReference type="KEGG" id="ksk:KSE_75220"/>
<dbReference type="EMBL" id="AP010968">
    <property type="protein sequence ID" value="BAJ33276.1"/>
    <property type="molecule type" value="Genomic_DNA"/>
</dbReference>
<dbReference type="HOGENOM" id="CLU_123720_0_0_11"/>
<reference evidence="2 3" key="1">
    <citation type="journal article" date="2010" name="DNA Res.">
        <title>Genome sequence of Kitasatospora setae NBRC 14216T: an evolutionary snapshot of the family Streptomycetaceae.</title>
        <authorList>
            <person name="Ichikawa N."/>
            <person name="Oguchi A."/>
            <person name="Ikeda H."/>
            <person name="Ishikawa J."/>
            <person name="Kitani S."/>
            <person name="Watanabe Y."/>
            <person name="Nakamura S."/>
            <person name="Katano Y."/>
            <person name="Kishi E."/>
            <person name="Sasagawa M."/>
            <person name="Ankai A."/>
            <person name="Fukui S."/>
            <person name="Hashimoto Y."/>
            <person name="Kamata S."/>
            <person name="Otoguro M."/>
            <person name="Tanikawa S."/>
            <person name="Nihira T."/>
            <person name="Horinouchi S."/>
            <person name="Ohnishi Y."/>
            <person name="Hayakawa M."/>
            <person name="Kuzuyama T."/>
            <person name="Arisawa A."/>
            <person name="Nomoto F."/>
            <person name="Miura H."/>
            <person name="Takahashi Y."/>
            <person name="Fujita N."/>
        </authorList>
    </citation>
    <scope>NUCLEOTIDE SEQUENCE [LARGE SCALE GENOMIC DNA]</scope>
    <source>
        <strain evidence="3">ATCC 33774 / DSM 43861 / JCM 3304 / KCC A-0304 / NBRC 14216 / KM-6054</strain>
    </source>
</reference>
<keyword evidence="3" id="KW-1185">Reference proteome</keyword>
<dbReference type="RefSeq" id="WP_014140567.1">
    <property type="nucleotide sequence ID" value="NC_016109.1"/>
</dbReference>
<dbReference type="Proteomes" id="UP000007076">
    <property type="component" value="Chromosome"/>
</dbReference>
<protein>
    <recommendedName>
        <fullName evidence="4">Ig-like domain-containing protein</fullName>
    </recommendedName>
</protein>
<dbReference type="AlphaFoldDB" id="E4NJX8"/>